<gene>
    <name evidence="2" type="ORF">GA0074696_4578</name>
</gene>
<dbReference type="EMBL" id="LT607410">
    <property type="protein sequence ID" value="SCF33754.1"/>
    <property type="molecule type" value="Genomic_DNA"/>
</dbReference>
<dbReference type="SUPFAM" id="SSF47336">
    <property type="entry name" value="ACP-like"/>
    <property type="match status" value="1"/>
</dbReference>
<dbReference type="Gene3D" id="1.10.1200.10">
    <property type="entry name" value="ACP-like"/>
    <property type="match status" value="1"/>
</dbReference>
<dbReference type="InterPro" id="IPR036736">
    <property type="entry name" value="ACP-like_sf"/>
</dbReference>
<evidence type="ECO:0000313" key="2">
    <source>
        <dbReference type="EMBL" id="SCF33754.1"/>
    </source>
</evidence>
<dbReference type="Pfam" id="PF00550">
    <property type="entry name" value="PP-binding"/>
    <property type="match status" value="1"/>
</dbReference>
<accession>A0A1C4ZLV2</accession>
<reference evidence="2 3" key="1">
    <citation type="submission" date="2016-06" db="EMBL/GenBank/DDBJ databases">
        <authorList>
            <person name="Kjaerup R.B."/>
            <person name="Dalgaard T.S."/>
            <person name="Juul-Madsen H.R."/>
        </authorList>
    </citation>
    <scope>NUCLEOTIDE SEQUENCE [LARGE SCALE GENOMIC DNA]</scope>
    <source>
        <strain evidence="2 3">DSM 43821</strain>
    </source>
</reference>
<evidence type="ECO:0000259" key="1">
    <source>
        <dbReference type="PROSITE" id="PS50075"/>
    </source>
</evidence>
<dbReference type="PROSITE" id="PS50075">
    <property type="entry name" value="CARRIER"/>
    <property type="match status" value="1"/>
</dbReference>
<dbReference type="Proteomes" id="UP000198228">
    <property type="component" value="Chromosome I"/>
</dbReference>
<dbReference type="AlphaFoldDB" id="A0A1C4ZLV2"/>
<proteinExistence type="predicted"/>
<dbReference type="RefSeq" id="WP_172894394.1">
    <property type="nucleotide sequence ID" value="NZ_LT607410.1"/>
</dbReference>
<sequence length="83" mass="9206">MNELSRAQIRDLMAQVLANQGKALPDDDAADLREIGFRSLDFSELALRVEDCTGEELNFDAPGLRRIATVGDVLDFLGTLQRQ</sequence>
<feature type="domain" description="Carrier" evidence="1">
    <location>
        <begin position="3"/>
        <end position="81"/>
    </location>
</feature>
<organism evidence="2 3">
    <name type="scientific">Micromonospora purpureochromogenes</name>
    <dbReference type="NCBI Taxonomy" id="47872"/>
    <lineage>
        <taxon>Bacteria</taxon>
        <taxon>Bacillati</taxon>
        <taxon>Actinomycetota</taxon>
        <taxon>Actinomycetes</taxon>
        <taxon>Micromonosporales</taxon>
        <taxon>Micromonosporaceae</taxon>
        <taxon>Micromonospora</taxon>
    </lineage>
</organism>
<protein>
    <submittedName>
        <fullName evidence="2">Acyl carrier protein</fullName>
    </submittedName>
</protein>
<name>A0A1C4ZLV2_9ACTN</name>
<dbReference type="InterPro" id="IPR009081">
    <property type="entry name" value="PP-bd_ACP"/>
</dbReference>
<evidence type="ECO:0000313" key="3">
    <source>
        <dbReference type="Proteomes" id="UP000198228"/>
    </source>
</evidence>